<proteinExistence type="evidence at transcript level"/>
<dbReference type="InterPro" id="IPR039735">
    <property type="entry name" value="CHIC1/2"/>
</dbReference>
<dbReference type="EMBL" id="LR014944">
    <property type="protein sequence ID" value="SVE84563.1"/>
    <property type="molecule type" value="mRNA"/>
</dbReference>
<dbReference type="AlphaFoldDB" id="A0A4Y7MV91"/>
<name>A0A4Y7MV91_DAPPU</name>
<dbReference type="PANTHER" id="PTHR13005:SF4">
    <property type="entry name" value="CYSTEINE-RICH HYDROPHOBIC PROTEIN"/>
    <property type="match status" value="1"/>
</dbReference>
<feature type="domain" description="Golgin subfamily A member 7/ERF4" evidence="3">
    <location>
        <begin position="125"/>
        <end position="214"/>
    </location>
</feature>
<sequence>MLYAYQNSNGFLNRDTVKMMWTPVSNTYLGWDKDGQYGMGWGVIMSQNNYPFCKSRQFYVTHTGAATGASSALLILPRVDDAAVSDKPVRDNGEWVDLLTHHREPVRDPVAIRGAGNVTVFGLSNRFDTEFPSALTGKVAPEEFSETLQRINSVLKKTLPVNVKWLFCGCICCCCTLGCSLWPVVCLSKRTRHALEKLLDWENSHLYSKLGLHWRLSKQRCDSSAMVEYVLLVEFVPRLQIHRPD</sequence>
<evidence type="ECO:0000259" key="3">
    <source>
        <dbReference type="Pfam" id="PF10256"/>
    </source>
</evidence>
<dbReference type="GO" id="GO:0016020">
    <property type="term" value="C:membrane"/>
    <property type="evidence" value="ECO:0007669"/>
    <property type="project" value="UniProtKB-SubCell"/>
</dbReference>
<evidence type="ECO:0000256" key="1">
    <source>
        <dbReference type="ARBA" id="ARBA00004370"/>
    </source>
</evidence>
<organism evidence="4">
    <name type="scientific">Daphnia pulex</name>
    <name type="common">Water flea</name>
    <dbReference type="NCBI Taxonomy" id="6669"/>
    <lineage>
        <taxon>Eukaryota</taxon>
        <taxon>Metazoa</taxon>
        <taxon>Ecdysozoa</taxon>
        <taxon>Arthropoda</taxon>
        <taxon>Crustacea</taxon>
        <taxon>Branchiopoda</taxon>
        <taxon>Diplostraca</taxon>
        <taxon>Cladocera</taxon>
        <taxon>Anomopoda</taxon>
        <taxon>Daphniidae</taxon>
        <taxon>Daphnia</taxon>
    </lineage>
</organism>
<keyword evidence="2" id="KW-0472">Membrane</keyword>
<dbReference type="InterPro" id="IPR019383">
    <property type="entry name" value="Golgin_A_7/ERF4"/>
</dbReference>
<dbReference type="InterPro" id="IPR012338">
    <property type="entry name" value="Beta-lactam/transpept-like"/>
</dbReference>
<protein>
    <submittedName>
        <fullName evidence="4">EOG090X0FHK</fullName>
    </submittedName>
</protein>
<reference evidence="4" key="1">
    <citation type="submission" date="2018-08" db="EMBL/GenBank/DDBJ databases">
        <authorList>
            <person name="Cornetti L."/>
        </authorList>
    </citation>
    <scope>NUCLEOTIDE SEQUENCE</scope>
    <source>
        <strain evidence="4">PA42</strain>
    </source>
</reference>
<dbReference type="Pfam" id="PF10256">
    <property type="entry name" value="Erf4"/>
    <property type="match status" value="1"/>
</dbReference>
<dbReference type="PANTHER" id="PTHR13005">
    <property type="entry name" value="CYSTEINE-RICH HYDROPHOBIC DOMAIN PROTEIN BRAIN X-LINKED PROTEIN"/>
    <property type="match status" value="1"/>
</dbReference>
<gene>
    <name evidence="4" type="primary">EOG090X0FHK</name>
</gene>
<accession>A0A4Y7MV91</accession>
<dbReference type="SUPFAM" id="SSF56601">
    <property type="entry name" value="beta-lactamase/transpeptidase-like"/>
    <property type="match status" value="1"/>
</dbReference>
<dbReference type="OrthoDB" id="67682at2759"/>
<evidence type="ECO:0000256" key="2">
    <source>
        <dbReference type="ARBA" id="ARBA00023136"/>
    </source>
</evidence>
<comment type="subcellular location">
    <subcellularLocation>
        <location evidence="1">Membrane</location>
    </subcellularLocation>
</comment>
<evidence type="ECO:0000313" key="4">
    <source>
        <dbReference type="EMBL" id="SVE84563.1"/>
    </source>
</evidence>